<dbReference type="InterPro" id="IPR011263">
    <property type="entry name" value="DNA-dir_RNA_pol_RpoA/D/Rpb3"/>
</dbReference>
<proteinExistence type="predicted"/>
<dbReference type="Proteomes" id="UP001244341">
    <property type="component" value="Chromosome 14b"/>
</dbReference>
<protein>
    <recommendedName>
        <fullName evidence="3">Plastid-encoded RNA polymerase subunit alpha</fullName>
    </recommendedName>
</protein>
<dbReference type="SMART" id="SM00662">
    <property type="entry name" value="RPOLD"/>
    <property type="match status" value="1"/>
</dbReference>
<keyword evidence="1" id="KW-0240">DNA-directed RNA polymerase</keyword>
<dbReference type="EMBL" id="CP126221">
    <property type="protein sequence ID" value="WIA21835.1"/>
    <property type="molecule type" value="Genomic_DNA"/>
</dbReference>
<sequence>MTKKKKEKQKLPEPLETQRNYVLCGPIVNTHTSTATSASMYMPLGVDNAWDFDDWTGHFDIQVQELSPERLVFDMIGADPALANALRRILISEVPTVAIEHVFIVNNTSIIQDEVLSHRLGLVPLAVDPNALAWRSGEDAAGESNSVVFKLAVRCSRAADGSMVNDKVYSRDLVWLPSGSELPDETGCR</sequence>
<organism evidence="5 6">
    <name type="scientific">Tetradesmus obliquus</name>
    <name type="common">Green alga</name>
    <name type="synonym">Acutodesmus obliquus</name>
    <dbReference type="NCBI Taxonomy" id="3088"/>
    <lineage>
        <taxon>Eukaryota</taxon>
        <taxon>Viridiplantae</taxon>
        <taxon>Chlorophyta</taxon>
        <taxon>core chlorophytes</taxon>
        <taxon>Chlorophyceae</taxon>
        <taxon>CS clade</taxon>
        <taxon>Sphaeropleales</taxon>
        <taxon>Scenedesmaceae</taxon>
        <taxon>Tetradesmus</taxon>
    </lineage>
</organism>
<evidence type="ECO:0000256" key="3">
    <source>
        <dbReference type="ARBA" id="ARBA00031776"/>
    </source>
</evidence>
<evidence type="ECO:0000256" key="1">
    <source>
        <dbReference type="ARBA" id="ARBA00022478"/>
    </source>
</evidence>
<accession>A0ABY8UKE1</accession>
<reference evidence="5 6" key="1">
    <citation type="submission" date="2023-05" db="EMBL/GenBank/DDBJ databases">
        <title>A 100% complete, gapless, phased diploid assembly of the Scenedesmus obliquus UTEX 3031 genome.</title>
        <authorList>
            <person name="Biondi T.C."/>
            <person name="Hanschen E.R."/>
            <person name="Kwon T."/>
            <person name="Eng W."/>
            <person name="Kruse C.P.S."/>
            <person name="Koehler S.I."/>
            <person name="Kunde Y."/>
            <person name="Gleasner C.D."/>
            <person name="You Mak K.T."/>
            <person name="Polle J."/>
            <person name="Hovde B.T."/>
            <person name="Starkenburg S.R."/>
        </authorList>
    </citation>
    <scope>NUCLEOTIDE SEQUENCE [LARGE SCALE GENOMIC DNA]</scope>
    <source>
        <strain evidence="5 6">DOE0152z</strain>
    </source>
</reference>
<evidence type="ECO:0000256" key="2">
    <source>
        <dbReference type="ARBA" id="ARBA00023163"/>
    </source>
</evidence>
<dbReference type="SUPFAM" id="SSF56553">
    <property type="entry name" value="Insert subdomain of RNA polymerase alpha subunit"/>
    <property type="match status" value="1"/>
</dbReference>
<dbReference type="InterPro" id="IPR036643">
    <property type="entry name" value="RNApol_insert_sf"/>
</dbReference>
<dbReference type="InterPro" id="IPR036603">
    <property type="entry name" value="RBP11-like"/>
</dbReference>
<dbReference type="PANTHER" id="PTHR11800">
    <property type="entry name" value="DNA-DIRECTED RNA POLYMERASE"/>
    <property type="match status" value="1"/>
</dbReference>
<dbReference type="PROSITE" id="PS00446">
    <property type="entry name" value="RNA_POL_D_30KD"/>
    <property type="match status" value="1"/>
</dbReference>
<keyword evidence="6" id="KW-1185">Reference proteome</keyword>
<evidence type="ECO:0000313" key="5">
    <source>
        <dbReference type="EMBL" id="WIA21835.1"/>
    </source>
</evidence>
<dbReference type="PANTHER" id="PTHR11800:SF13">
    <property type="entry name" value="DNA-DIRECTED RNA POLYMERASES I AND III SUBUNIT RPAC1"/>
    <property type="match status" value="1"/>
</dbReference>
<name>A0ABY8UKE1_TETOB</name>
<evidence type="ECO:0000313" key="6">
    <source>
        <dbReference type="Proteomes" id="UP001244341"/>
    </source>
</evidence>
<dbReference type="Pfam" id="PF01193">
    <property type="entry name" value="RNA_pol_L"/>
    <property type="match status" value="1"/>
</dbReference>
<keyword evidence="2" id="KW-0804">Transcription</keyword>
<dbReference type="Gene3D" id="2.170.120.12">
    <property type="entry name" value="DNA-directed RNA polymerase, insert domain"/>
    <property type="match status" value="1"/>
</dbReference>
<dbReference type="InterPro" id="IPR050518">
    <property type="entry name" value="Rpo3/RPB3_RNA_Pol_subunit"/>
</dbReference>
<gene>
    <name evidence="5" type="ORF">OEZ85_004211</name>
</gene>
<dbReference type="SUPFAM" id="SSF55257">
    <property type="entry name" value="RBP11-like subunits of RNA polymerase"/>
    <property type="match status" value="1"/>
</dbReference>
<dbReference type="InterPro" id="IPR001514">
    <property type="entry name" value="DNA-dir_RNA_pol_30-40kDasu_CS"/>
</dbReference>
<feature type="domain" description="DNA-directed RNA polymerase RpoA/D/Rpb3-type" evidence="4">
    <location>
        <begin position="70"/>
        <end position="189"/>
    </location>
</feature>
<evidence type="ECO:0000259" key="4">
    <source>
        <dbReference type="SMART" id="SM00662"/>
    </source>
</evidence>